<sequence>MFSVLFTALSILLTAVHAAPHAVESLTRDIQAPTITTITIVVTITLTPSPAPTPPTSSPGGLLSLPSFSLLLPPDISVGLSKPPETFATSLLGTSLPSVPVSNSAVFSAPVTIGTPATSTGLPTTPDRTITVAPPSNAPTSGPAQASTGSNGLGYIWCTFGNSSYYIDTKTGCFTNCPATWTGWPARPCTSGASVPAMVTIHPTTSSAAHITLSSTPALPSSALVPSAPSAVSSFASTQTATNPVTVGLPPTQSTSYSGPPSTSATDGPNESACPSSSLPSSPTDPWSLGVPPNPWFTLAPTSTTMKTVVRQRKAKEEKREVEFKGAASRLRRVFG</sequence>
<dbReference type="AlphaFoldDB" id="A0A9P4V7N2"/>
<feature type="signal peptide" evidence="2">
    <location>
        <begin position="1"/>
        <end position="18"/>
    </location>
</feature>
<evidence type="ECO:0000313" key="4">
    <source>
        <dbReference type="Proteomes" id="UP000799444"/>
    </source>
</evidence>
<proteinExistence type="predicted"/>
<reference evidence="3" key="1">
    <citation type="journal article" date="2020" name="Stud. Mycol.">
        <title>101 Dothideomycetes genomes: a test case for predicting lifestyles and emergence of pathogens.</title>
        <authorList>
            <person name="Haridas S."/>
            <person name="Albert R."/>
            <person name="Binder M."/>
            <person name="Bloem J."/>
            <person name="Labutti K."/>
            <person name="Salamov A."/>
            <person name="Andreopoulos B."/>
            <person name="Baker S."/>
            <person name="Barry K."/>
            <person name="Bills G."/>
            <person name="Bluhm B."/>
            <person name="Cannon C."/>
            <person name="Castanera R."/>
            <person name="Culley D."/>
            <person name="Daum C."/>
            <person name="Ezra D."/>
            <person name="Gonzalez J."/>
            <person name="Henrissat B."/>
            <person name="Kuo A."/>
            <person name="Liang C."/>
            <person name="Lipzen A."/>
            <person name="Lutzoni F."/>
            <person name="Magnuson J."/>
            <person name="Mondo S."/>
            <person name="Nolan M."/>
            <person name="Ohm R."/>
            <person name="Pangilinan J."/>
            <person name="Park H.-J."/>
            <person name="Ramirez L."/>
            <person name="Alfaro M."/>
            <person name="Sun H."/>
            <person name="Tritt A."/>
            <person name="Yoshinaga Y."/>
            <person name="Zwiers L.-H."/>
            <person name="Turgeon B."/>
            <person name="Goodwin S."/>
            <person name="Spatafora J."/>
            <person name="Crous P."/>
            <person name="Grigoriev I."/>
        </authorList>
    </citation>
    <scope>NUCLEOTIDE SEQUENCE</scope>
    <source>
        <strain evidence="3">CBS 125425</strain>
    </source>
</reference>
<keyword evidence="2" id="KW-0732">Signal</keyword>
<feature type="region of interest" description="Disordered" evidence="1">
    <location>
        <begin position="240"/>
        <end position="300"/>
    </location>
</feature>
<evidence type="ECO:0000313" key="3">
    <source>
        <dbReference type="EMBL" id="KAF2739468.1"/>
    </source>
</evidence>
<dbReference type="EMBL" id="ML996104">
    <property type="protein sequence ID" value="KAF2739468.1"/>
    <property type="molecule type" value="Genomic_DNA"/>
</dbReference>
<accession>A0A9P4V7N2</accession>
<name>A0A9P4V7N2_9PLEO</name>
<gene>
    <name evidence="3" type="ORF">EJ04DRAFT_573038</name>
</gene>
<keyword evidence="4" id="KW-1185">Reference proteome</keyword>
<feature type="chain" id="PRO_5040355953" evidence="2">
    <location>
        <begin position="19"/>
        <end position="336"/>
    </location>
</feature>
<evidence type="ECO:0000256" key="2">
    <source>
        <dbReference type="SAM" id="SignalP"/>
    </source>
</evidence>
<protein>
    <submittedName>
        <fullName evidence="3">Uncharacterized protein</fullName>
    </submittedName>
</protein>
<dbReference type="Proteomes" id="UP000799444">
    <property type="component" value="Unassembled WGS sequence"/>
</dbReference>
<comment type="caution">
    <text evidence="3">The sequence shown here is derived from an EMBL/GenBank/DDBJ whole genome shotgun (WGS) entry which is preliminary data.</text>
</comment>
<evidence type="ECO:0000256" key="1">
    <source>
        <dbReference type="SAM" id="MobiDB-lite"/>
    </source>
</evidence>
<feature type="compositionally biased region" description="Low complexity" evidence="1">
    <location>
        <begin position="272"/>
        <end position="288"/>
    </location>
</feature>
<organism evidence="3 4">
    <name type="scientific">Polyplosphaeria fusca</name>
    <dbReference type="NCBI Taxonomy" id="682080"/>
    <lineage>
        <taxon>Eukaryota</taxon>
        <taxon>Fungi</taxon>
        <taxon>Dikarya</taxon>
        <taxon>Ascomycota</taxon>
        <taxon>Pezizomycotina</taxon>
        <taxon>Dothideomycetes</taxon>
        <taxon>Pleosporomycetidae</taxon>
        <taxon>Pleosporales</taxon>
        <taxon>Tetraplosphaeriaceae</taxon>
        <taxon>Polyplosphaeria</taxon>
    </lineage>
</organism>
<feature type="compositionally biased region" description="Polar residues" evidence="1">
    <location>
        <begin position="240"/>
        <end position="269"/>
    </location>
</feature>